<dbReference type="GO" id="GO:0005737">
    <property type="term" value="C:cytoplasm"/>
    <property type="evidence" value="ECO:0007669"/>
    <property type="project" value="UniProtKB-SubCell"/>
</dbReference>
<comment type="catalytic activity">
    <reaction evidence="7 8">
        <text>CMP + ATP = CDP + ADP</text>
        <dbReference type="Rhea" id="RHEA:11600"/>
        <dbReference type="ChEBI" id="CHEBI:30616"/>
        <dbReference type="ChEBI" id="CHEBI:58069"/>
        <dbReference type="ChEBI" id="CHEBI:60377"/>
        <dbReference type="ChEBI" id="CHEBI:456216"/>
        <dbReference type="EC" id="2.7.4.25"/>
    </reaction>
</comment>
<evidence type="ECO:0000256" key="8">
    <source>
        <dbReference type="HAMAP-Rule" id="MF_00238"/>
    </source>
</evidence>
<dbReference type="SUPFAM" id="SSF52540">
    <property type="entry name" value="P-loop containing nucleoside triphosphate hydrolases"/>
    <property type="match status" value="1"/>
</dbReference>
<dbReference type="GO" id="GO:0005524">
    <property type="term" value="F:ATP binding"/>
    <property type="evidence" value="ECO:0007669"/>
    <property type="project" value="UniProtKB-UniRule"/>
</dbReference>
<feature type="domain" description="Cytidylate kinase" evidence="9">
    <location>
        <begin position="7"/>
        <end position="196"/>
    </location>
</feature>
<evidence type="ECO:0000256" key="6">
    <source>
        <dbReference type="ARBA" id="ARBA00047615"/>
    </source>
</evidence>
<organism evidence="10 11">
    <name type="scientific">Paenochrobactrum gallinarii</name>
    <dbReference type="NCBI Taxonomy" id="643673"/>
    <lineage>
        <taxon>Bacteria</taxon>
        <taxon>Pseudomonadati</taxon>
        <taxon>Pseudomonadota</taxon>
        <taxon>Alphaproteobacteria</taxon>
        <taxon>Hyphomicrobiales</taxon>
        <taxon>Brucellaceae</taxon>
        <taxon>Paenochrobactrum</taxon>
    </lineage>
</organism>
<proteinExistence type="inferred from homology"/>
<dbReference type="EC" id="2.7.4.25" evidence="8"/>
<dbReference type="NCBIfam" id="TIGR00017">
    <property type="entry name" value="cmk"/>
    <property type="match status" value="1"/>
</dbReference>
<comment type="subcellular location">
    <subcellularLocation>
        <location evidence="8">Cytoplasm</location>
    </subcellularLocation>
</comment>
<evidence type="ECO:0000256" key="4">
    <source>
        <dbReference type="ARBA" id="ARBA00022777"/>
    </source>
</evidence>
<keyword evidence="2 8" id="KW-0808">Transferase</keyword>
<dbReference type="Proteomes" id="UP000555393">
    <property type="component" value="Unassembled WGS sequence"/>
</dbReference>
<gene>
    <name evidence="8" type="primary">cmk</name>
    <name evidence="10" type="ORF">FHS77_001211</name>
</gene>
<evidence type="ECO:0000313" key="11">
    <source>
        <dbReference type="Proteomes" id="UP000555393"/>
    </source>
</evidence>
<evidence type="ECO:0000313" key="10">
    <source>
        <dbReference type="EMBL" id="MBB6260670.1"/>
    </source>
</evidence>
<evidence type="ECO:0000256" key="1">
    <source>
        <dbReference type="ARBA" id="ARBA00009427"/>
    </source>
</evidence>
<dbReference type="GO" id="GO:0036431">
    <property type="term" value="F:dCMP kinase activity"/>
    <property type="evidence" value="ECO:0007669"/>
    <property type="project" value="InterPro"/>
</dbReference>
<dbReference type="InterPro" id="IPR011994">
    <property type="entry name" value="Cytidylate_kinase_dom"/>
</dbReference>
<keyword evidence="3 8" id="KW-0547">Nucleotide-binding</keyword>
<keyword evidence="8" id="KW-0963">Cytoplasm</keyword>
<evidence type="ECO:0000256" key="3">
    <source>
        <dbReference type="ARBA" id="ARBA00022741"/>
    </source>
</evidence>
<evidence type="ECO:0000256" key="7">
    <source>
        <dbReference type="ARBA" id="ARBA00048478"/>
    </source>
</evidence>
<dbReference type="RefSeq" id="WP_374786213.1">
    <property type="nucleotide sequence ID" value="NZ_JACIIU010000004.1"/>
</dbReference>
<dbReference type="Pfam" id="PF02224">
    <property type="entry name" value="Cytidylate_kin"/>
    <property type="match status" value="1"/>
</dbReference>
<dbReference type="AlphaFoldDB" id="A0A841LUX8"/>
<evidence type="ECO:0000256" key="5">
    <source>
        <dbReference type="ARBA" id="ARBA00022840"/>
    </source>
</evidence>
<evidence type="ECO:0000259" key="9">
    <source>
        <dbReference type="Pfam" id="PF02224"/>
    </source>
</evidence>
<dbReference type="HAMAP" id="MF_00238">
    <property type="entry name" value="Cytidyl_kinase_type1"/>
    <property type="match status" value="1"/>
</dbReference>
<dbReference type="InterPro" id="IPR027417">
    <property type="entry name" value="P-loop_NTPase"/>
</dbReference>
<protein>
    <recommendedName>
        <fullName evidence="8">Cytidylate kinase</fullName>
        <shortName evidence="8">CK</shortName>
        <ecNumber evidence="8">2.7.4.25</ecNumber>
    </recommendedName>
    <alternativeName>
        <fullName evidence="8">Cytidine monophosphate kinase</fullName>
        <shortName evidence="8">CMP kinase</shortName>
    </alternativeName>
</protein>
<dbReference type="Gene3D" id="3.40.50.300">
    <property type="entry name" value="P-loop containing nucleotide triphosphate hydrolases"/>
    <property type="match status" value="1"/>
</dbReference>
<evidence type="ECO:0000256" key="2">
    <source>
        <dbReference type="ARBA" id="ARBA00022679"/>
    </source>
</evidence>
<reference evidence="10 11" key="1">
    <citation type="submission" date="2020-08" db="EMBL/GenBank/DDBJ databases">
        <title>Genomic Encyclopedia of Type Strains, Phase IV (KMG-IV): sequencing the most valuable type-strain genomes for metagenomic binning, comparative biology and taxonomic classification.</title>
        <authorList>
            <person name="Goeker M."/>
        </authorList>
    </citation>
    <scope>NUCLEOTIDE SEQUENCE [LARGE SCALE GENOMIC DNA]</scope>
    <source>
        <strain evidence="10 11">DSM 22336</strain>
    </source>
</reference>
<sequence>MTKAFTIAIDGPAASGKGTLARRLAEHYGFHHLDTGLTYRAVARTMLDQALPLNDEAVAEAIALSVSLNHLDRNVLAAHDVGEAASKIAVMPAVRRALVKAQQNFAQTLPGTVLDGRDIGTVVCPDAPVKLYVTASPETRAERRYQEILSKGGQAVYDDVLSDLKLRDERDMGRSDSPLRPASDAHLLDTTKMDIETAFLAAQKLIDAALARH</sequence>
<dbReference type="EMBL" id="JACIIU010000004">
    <property type="protein sequence ID" value="MBB6260670.1"/>
    <property type="molecule type" value="Genomic_DNA"/>
</dbReference>
<keyword evidence="4 8" id="KW-0418">Kinase</keyword>
<dbReference type="GO" id="GO:0006220">
    <property type="term" value="P:pyrimidine nucleotide metabolic process"/>
    <property type="evidence" value="ECO:0007669"/>
    <property type="project" value="UniProtKB-UniRule"/>
</dbReference>
<accession>A0A841LUX8</accession>
<dbReference type="CDD" id="cd02020">
    <property type="entry name" value="CMPK"/>
    <property type="match status" value="1"/>
</dbReference>
<dbReference type="InterPro" id="IPR003136">
    <property type="entry name" value="Cytidylate_kin"/>
</dbReference>
<comment type="similarity">
    <text evidence="1 8">Belongs to the cytidylate kinase family. Type 1 subfamily.</text>
</comment>
<comment type="catalytic activity">
    <reaction evidence="6 8">
        <text>dCMP + ATP = dCDP + ADP</text>
        <dbReference type="Rhea" id="RHEA:25094"/>
        <dbReference type="ChEBI" id="CHEBI:30616"/>
        <dbReference type="ChEBI" id="CHEBI:57566"/>
        <dbReference type="ChEBI" id="CHEBI:58593"/>
        <dbReference type="ChEBI" id="CHEBI:456216"/>
        <dbReference type="EC" id="2.7.4.25"/>
    </reaction>
</comment>
<keyword evidence="11" id="KW-1185">Reference proteome</keyword>
<name>A0A841LUX8_9HYPH</name>
<comment type="caution">
    <text evidence="10">The sequence shown here is derived from an EMBL/GenBank/DDBJ whole genome shotgun (WGS) entry which is preliminary data.</text>
</comment>
<feature type="binding site" evidence="8">
    <location>
        <begin position="11"/>
        <end position="19"/>
    </location>
    <ligand>
        <name>ATP</name>
        <dbReference type="ChEBI" id="CHEBI:30616"/>
    </ligand>
</feature>
<keyword evidence="5 8" id="KW-0067">ATP-binding</keyword>